<gene>
    <name evidence="12 16" type="primary">folD</name>
    <name evidence="16" type="ORF">GW779_06005</name>
    <name evidence="15" type="ORF">GW910_02120</name>
</gene>
<dbReference type="PROSITE" id="PS00767">
    <property type="entry name" value="THF_DHG_CYH_2"/>
    <property type="match status" value="1"/>
</dbReference>
<dbReference type="InterPro" id="IPR036291">
    <property type="entry name" value="NAD(P)-bd_dom_sf"/>
</dbReference>
<dbReference type="GO" id="GO:0004488">
    <property type="term" value="F:methylenetetrahydrofolate dehydrogenase (NADP+) activity"/>
    <property type="evidence" value="ECO:0007669"/>
    <property type="project" value="UniProtKB-UniRule"/>
</dbReference>
<keyword evidence="10 12" id="KW-0486">Methionine biosynthesis</keyword>
<dbReference type="InterPro" id="IPR020630">
    <property type="entry name" value="THF_DH/CycHdrlase_cat_dom"/>
</dbReference>
<evidence type="ECO:0000256" key="8">
    <source>
        <dbReference type="ARBA" id="ARBA00023002"/>
    </source>
</evidence>
<evidence type="ECO:0000256" key="9">
    <source>
        <dbReference type="ARBA" id="ARBA00023102"/>
    </source>
</evidence>
<dbReference type="GO" id="GO:0000105">
    <property type="term" value="P:L-histidine biosynthetic process"/>
    <property type="evidence" value="ECO:0007669"/>
    <property type="project" value="UniProtKB-KW"/>
</dbReference>
<dbReference type="Proteomes" id="UP000768163">
    <property type="component" value="Unassembled WGS sequence"/>
</dbReference>
<dbReference type="InterPro" id="IPR020867">
    <property type="entry name" value="THF_DH/CycHdrlase_CS"/>
</dbReference>
<evidence type="ECO:0000256" key="5">
    <source>
        <dbReference type="ARBA" id="ARBA00022755"/>
    </source>
</evidence>
<keyword evidence="5 12" id="KW-0658">Purine biosynthesis</keyword>
<evidence type="ECO:0000256" key="3">
    <source>
        <dbReference type="ARBA" id="ARBA00022563"/>
    </source>
</evidence>
<dbReference type="PANTHER" id="PTHR48099:SF5">
    <property type="entry name" value="C-1-TETRAHYDROFOLATE SYNTHASE, CYTOPLASMIC"/>
    <property type="match status" value="1"/>
</dbReference>
<dbReference type="Proteomes" id="UP000738826">
    <property type="component" value="Unassembled WGS sequence"/>
</dbReference>
<dbReference type="Gene3D" id="3.40.50.10860">
    <property type="entry name" value="Leucine Dehydrogenase, chain A, domain 1"/>
    <property type="match status" value="1"/>
</dbReference>
<dbReference type="AlphaFoldDB" id="A0A8J7Z2S7"/>
<dbReference type="EC" id="1.5.1.5" evidence="12"/>
<keyword evidence="8 12" id="KW-0560">Oxidoreductase</keyword>
<evidence type="ECO:0000256" key="11">
    <source>
        <dbReference type="ARBA" id="ARBA00023268"/>
    </source>
</evidence>
<comment type="similarity">
    <text evidence="12">Belongs to the tetrahydrofolate dehydrogenase/cyclohydrolase family.</text>
</comment>
<feature type="binding site" evidence="12">
    <location>
        <begin position="165"/>
        <end position="167"/>
    </location>
    <ligand>
        <name>NADP(+)</name>
        <dbReference type="ChEBI" id="CHEBI:58349"/>
    </ligand>
</feature>
<keyword evidence="11 12" id="KW-0511">Multifunctional enzyme</keyword>
<comment type="pathway">
    <text evidence="1 12">One-carbon metabolism; tetrahydrofolate interconversion.</text>
</comment>
<comment type="function">
    <text evidence="12">Catalyzes the oxidation of 5,10-methylenetetrahydrofolate to 5,10-methenyltetrahydrofolate and then the hydrolysis of 5,10-methenyltetrahydrofolate to 10-formyltetrahydrofolate.</text>
</comment>
<protein>
    <recommendedName>
        <fullName evidence="12">Bifunctional protein FolD</fullName>
    </recommendedName>
    <domain>
        <recommendedName>
            <fullName evidence="12">Methylenetetrahydrofolate dehydrogenase</fullName>
            <ecNumber evidence="12">1.5.1.5</ecNumber>
        </recommendedName>
    </domain>
    <domain>
        <recommendedName>
            <fullName evidence="12">Methenyltetrahydrofolate cyclohydrolase</fullName>
            <ecNumber evidence="12">3.5.4.9</ecNumber>
        </recommendedName>
    </domain>
</protein>
<name>A0A8J7Z2S7_9ARCH</name>
<dbReference type="InterPro" id="IPR000672">
    <property type="entry name" value="THF_DH/CycHdrlase"/>
</dbReference>
<accession>A0A8J7Z2S7</accession>
<feature type="binding site" evidence="12">
    <location>
        <position position="231"/>
    </location>
    <ligand>
        <name>NADP(+)</name>
        <dbReference type="ChEBI" id="CHEBI:58349"/>
    </ligand>
</feature>
<keyword evidence="4 12" id="KW-0028">Amino-acid biosynthesis</keyword>
<dbReference type="GO" id="GO:0005829">
    <property type="term" value="C:cytosol"/>
    <property type="evidence" value="ECO:0007669"/>
    <property type="project" value="TreeGrafter"/>
</dbReference>
<sequence>MAAIIDGKKMASDIKEEIKTEVENLVKEYRKSPSLATILVGNNPASEIYVSLKYKACKESGINSLIYRFSDTLTEEELLKKISELNANKEINGILVQLPLPKHINTEMIMEAINYKKDVDGFNPVNSGRLMNNCETLAPCTPKGIILMLEKYNVEIEGSNVVIINHSSVVGKPLALMLLSRNATVTVCHIWTKNLKEHTLKADILISAVGKRDLITEDMVKENAVVIDVGISRVNGKISGDVDFKNVKKKASLITPVPGGVGPMTVAVLLKNTVEAFKMQYKR</sequence>
<dbReference type="FunFam" id="3.40.50.10860:FF:000005">
    <property type="entry name" value="C-1-tetrahydrofolate synthase, cytoplasmic, putative"/>
    <property type="match status" value="1"/>
</dbReference>
<proteinExistence type="inferred from homology"/>
<dbReference type="FunFam" id="3.40.50.720:FF:000094">
    <property type="entry name" value="Bifunctional protein FolD"/>
    <property type="match status" value="1"/>
</dbReference>
<dbReference type="GO" id="GO:0009086">
    <property type="term" value="P:methionine biosynthetic process"/>
    <property type="evidence" value="ECO:0007669"/>
    <property type="project" value="UniProtKB-KW"/>
</dbReference>
<evidence type="ECO:0000313" key="17">
    <source>
        <dbReference type="Proteomes" id="UP000738826"/>
    </source>
</evidence>
<dbReference type="EC" id="3.5.4.9" evidence="12"/>
<evidence type="ECO:0000256" key="1">
    <source>
        <dbReference type="ARBA" id="ARBA00004777"/>
    </source>
</evidence>
<dbReference type="NCBIfam" id="NF010783">
    <property type="entry name" value="PRK14186.1"/>
    <property type="match status" value="1"/>
</dbReference>
<keyword evidence="6 12" id="KW-0378">Hydrolase</keyword>
<evidence type="ECO:0000256" key="2">
    <source>
        <dbReference type="ARBA" id="ARBA00011738"/>
    </source>
</evidence>
<keyword evidence="3 12" id="KW-0554">One-carbon metabolism</keyword>
<dbReference type="InterPro" id="IPR020631">
    <property type="entry name" value="THF_DH/CycHdrlase_NAD-bd_dom"/>
</dbReference>
<evidence type="ECO:0000313" key="15">
    <source>
        <dbReference type="EMBL" id="NCN64859.1"/>
    </source>
</evidence>
<dbReference type="GO" id="GO:0035999">
    <property type="term" value="P:tetrahydrofolate interconversion"/>
    <property type="evidence" value="ECO:0007669"/>
    <property type="project" value="UniProtKB-UniRule"/>
</dbReference>
<evidence type="ECO:0000256" key="6">
    <source>
        <dbReference type="ARBA" id="ARBA00022801"/>
    </source>
</evidence>
<dbReference type="EMBL" id="JAACQH010000133">
    <property type="protein sequence ID" value="NCS91933.1"/>
    <property type="molecule type" value="Genomic_DNA"/>
</dbReference>
<dbReference type="Gene3D" id="3.40.50.720">
    <property type="entry name" value="NAD(P)-binding Rossmann-like Domain"/>
    <property type="match status" value="1"/>
</dbReference>
<dbReference type="PROSITE" id="PS00766">
    <property type="entry name" value="THF_DHG_CYH_1"/>
    <property type="match status" value="1"/>
</dbReference>
<comment type="subunit">
    <text evidence="2 12">Homodimer.</text>
</comment>
<reference evidence="16" key="1">
    <citation type="submission" date="2019-11" db="EMBL/GenBank/DDBJ databases">
        <title>Lipid analysis of CO2-rich subsurface aquifers suggests an autotrophy-based deep biosphere with lysolipids enriched in CPR bacteria.</title>
        <authorList>
            <person name="Probst A.J."/>
            <person name="Elling F.J."/>
            <person name="Castelle C.J."/>
            <person name="Zhu Q."/>
            <person name="Elvert M."/>
            <person name="Birarda G."/>
            <person name="Holman H.-Y."/>
            <person name="Lane K.R."/>
            <person name="Ladd B."/>
            <person name="Ryan M.C."/>
            <person name="Woyke T."/>
            <person name="Hinrichs K.-U."/>
            <person name="Banfield J.F."/>
        </authorList>
    </citation>
    <scope>NUCLEOTIDE SEQUENCE</scope>
    <source>
        <strain evidence="15">CG_2015-01_33_1645</strain>
        <strain evidence="16">CG_2015-04_33_537</strain>
    </source>
</reference>
<dbReference type="PRINTS" id="PR00085">
    <property type="entry name" value="THFDHDRGNASE"/>
</dbReference>
<dbReference type="GO" id="GO:0006164">
    <property type="term" value="P:purine nucleotide biosynthetic process"/>
    <property type="evidence" value="ECO:0007669"/>
    <property type="project" value="UniProtKB-KW"/>
</dbReference>
<dbReference type="SUPFAM" id="SSF51735">
    <property type="entry name" value="NAD(P)-binding Rossmann-fold domains"/>
    <property type="match status" value="1"/>
</dbReference>
<dbReference type="EMBL" id="JAACVF010000052">
    <property type="protein sequence ID" value="NCN64859.1"/>
    <property type="molecule type" value="Genomic_DNA"/>
</dbReference>
<evidence type="ECO:0000259" key="14">
    <source>
        <dbReference type="Pfam" id="PF02882"/>
    </source>
</evidence>
<dbReference type="SUPFAM" id="SSF53223">
    <property type="entry name" value="Aminoacid dehydrogenase-like, N-terminal domain"/>
    <property type="match status" value="1"/>
</dbReference>
<feature type="domain" description="Tetrahydrofolate dehydrogenase/cyclohydrolase catalytic" evidence="13">
    <location>
        <begin position="5"/>
        <end position="120"/>
    </location>
</feature>
<evidence type="ECO:0000313" key="16">
    <source>
        <dbReference type="EMBL" id="NCS91933.1"/>
    </source>
</evidence>
<comment type="catalytic activity">
    <reaction evidence="12">
        <text>(6R)-5,10-methenyltetrahydrofolate + H2O = (6R)-10-formyltetrahydrofolate + H(+)</text>
        <dbReference type="Rhea" id="RHEA:23700"/>
        <dbReference type="ChEBI" id="CHEBI:15377"/>
        <dbReference type="ChEBI" id="CHEBI:15378"/>
        <dbReference type="ChEBI" id="CHEBI:57455"/>
        <dbReference type="ChEBI" id="CHEBI:195366"/>
        <dbReference type="EC" id="3.5.4.9"/>
    </reaction>
</comment>
<dbReference type="InterPro" id="IPR046346">
    <property type="entry name" value="Aminoacid_DH-like_N_sf"/>
</dbReference>
<keyword evidence="7 12" id="KW-0521">NADP</keyword>
<comment type="caution">
    <text evidence="16">The sequence shown here is derived from an EMBL/GenBank/DDBJ whole genome shotgun (WGS) entry which is preliminary data.</text>
</comment>
<dbReference type="Pfam" id="PF00763">
    <property type="entry name" value="THF_DHG_CYH"/>
    <property type="match status" value="1"/>
</dbReference>
<feature type="domain" description="Tetrahydrofolate dehydrogenase/cyclohydrolase NAD(P)-binding" evidence="14">
    <location>
        <begin position="139"/>
        <end position="280"/>
    </location>
</feature>
<evidence type="ECO:0000259" key="13">
    <source>
        <dbReference type="Pfam" id="PF00763"/>
    </source>
</evidence>
<dbReference type="PANTHER" id="PTHR48099">
    <property type="entry name" value="C-1-TETRAHYDROFOLATE SYNTHASE, CYTOPLASMIC-RELATED"/>
    <property type="match status" value="1"/>
</dbReference>
<dbReference type="HAMAP" id="MF_01576">
    <property type="entry name" value="THF_DHG_CYH"/>
    <property type="match status" value="1"/>
</dbReference>
<evidence type="ECO:0000256" key="4">
    <source>
        <dbReference type="ARBA" id="ARBA00022605"/>
    </source>
</evidence>
<comment type="catalytic activity">
    <reaction evidence="12">
        <text>(6R)-5,10-methylene-5,6,7,8-tetrahydrofolate + NADP(+) = (6R)-5,10-methenyltetrahydrofolate + NADPH</text>
        <dbReference type="Rhea" id="RHEA:22812"/>
        <dbReference type="ChEBI" id="CHEBI:15636"/>
        <dbReference type="ChEBI" id="CHEBI:57455"/>
        <dbReference type="ChEBI" id="CHEBI:57783"/>
        <dbReference type="ChEBI" id="CHEBI:58349"/>
        <dbReference type="EC" id="1.5.1.5"/>
    </reaction>
</comment>
<dbReference type="Pfam" id="PF02882">
    <property type="entry name" value="THF_DHG_CYH_C"/>
    <property type="match status" value="1"/>
</dbReference>
<dbReference type="CDD" id="cd01080">
    <property type="entry name" value="NAD_bind_m-THF_DH_Cyclohyd"/>
    <property type="match status" value="1"/>
</dbReference>
<evidence type="ECO:0000256" key="7">
    <source>
        <dbReference type="ARBA" id="ARBA00022857"/>
    </source>
</evidence>
<evidence type="ECO:0000256" key="12">
    <source>
        <dbReference type="HAMAP-Rule" id="MF_01576"/>
    </source>
</evidence>
<keyword evidence="9 12" id="KW-0368">Histidine biosynthesis</keyword>
<dbReference type="NCBIfam" id="NF008058">
    <property type="entry name" value="PRK10792.1"/>
    <property type="match status" value="1"/>
</dbReference>
<dbReference type="GO" id="GO:0004477">
    <property type="term" value="F:methenyltetrahydrofolate cyclohydrolase activity"/>
    <property type="evidence" value="ECO:0007669"/>
    <property type="project" value="UniProtKB-UniRule"/>
</dbReference>
<feature type="binding site" evidence="12">
    <location>
        <position position="190"/>
    </location>
    <ligand>
        <name>NADP(+)</name>
        <dbReference type="ChEBI" id="CHEBI:58349"/>
    </ligand>
</feature>
<organism evidence="16 17">
    <name type="scientific">Candidatus Altarchaeum hamiconexum</name>
    <dbReference type="NCBI Taxonomy" id="1803513"/>
    <lineage>
        <taxon>Archaea</taxon>
        <taxon>Candidatus Altarchaeota</taxon>
        <taxon>Candidatus Altiarchaeia</taxon>
        <taxon>Candidatus Altarchaeales</taxon>
        <taxon>Candidatus Altarchaeaceae</taxon>
        <taxon>Candidatus Altarchaeum</taxon>
    </lineage>
</organism>
<evidence type="ECO:0000256" key="10">
    <source>
        <dbReference type="ARBA" id="ARBA00023167"/>
    </source>
</evidence>
<dbReference type="UniPathway" id="UPA00193"/>